<dbReference type="OrthoDB" id="2002222at2"/>
<dbReference type="InterPro" id="IPR007295">
    <property type="entry name" value="DUF402"/>
</dbReference>
<keyword evidence="3" id="KW-1185">Reference proteome</keyword>
<accession>A0A0A3HZJ3</accession>
<feature type="domain" description="DUF402" evidence="1">
    <location>
        <begin position="66"/>
        <end position="163"/>
    </location>
</feature>
<dbReference type="SUPFAM" id="SSF159234">
    <property type="entry name" value="FomD-like"/>
    <property type="match status" value="1"/>
</dbReference>
<reference evidence="2 3" key="1">
    <citation type="submission" date="2014-02" db="EMBL/GenBank/DDBJ databases">
        <title>Draft genome sequence of Lysinibacillus manganicus DSM 26584T.</title>
        <authorList>
            <person name="Zhang F."/>
            <person name="Wang G."/>
            <person name="Zhang L."/>
        </authorList>
    </citation>
    <scope>NUCLEOTIDE SEQUENCE [LARGE SCALE GENOMIC DNA]</scope>
    <source>
        <strain evidence="2 3">DSM 26584</strain>
    </source>
</reference>
<dbReference type="Pfam" id="PF04167">
    <property type="entry name" value="DUF402"/>
    <property type="match status" value="1"/>
</dbReference>
<dbReference type="STRING" id="1384049.CD29_12755"/>
<dbReference type="AlphaFoldDB" id="A0A0A3HZJ3"/>
<evidence type="ECO:0000313" key="2">
    <source>
        <dbReference type="EMBL" id="KGR78021.1"/>
    </source>
</evidence>
<dbReference type="RefSeq" id="WP_036187215.1">
    <property type="nucleotide sequence ID" value="NZ_AVDA01000014.1"/>
</dbReference>
<proteinExistence type="predicted"/>
<evidence type="ECO:0000313" key="3">
    <source>
        <dbReference type="Proteomes" id="UP000030416"/>
    </source>
</evidence>
<dbReference type="eggNOG" id="COG2306">
    <property type="taxonomic scope" value="Bacteria"/>
</dbReference>
<dbReference type="EMBL" id="JPVN01000014">
    <property type="protein sequence ID" value="KGR78021.1"/>
    <property type="molecule type" value="Genomic_DNA"/>
</dbReference>
<dbReference type="Gene3D" id="2.40.380.10">
    <property type="entry name" value="FomD-like"/>
    <property type="match status" value="1"/>
</dbReference>
<sequence length="180" mass="21378">MLKRKYGDRPGWQRVDEKQYAQTYLETTEFKGYVTLVKTIKVSKPLFVNYGGTENVCIVGDGYSWLQHFPLNENYSVTTMFDPEGRIIQWYIDICKEIGVEDQIPWMDDLYLDLIVLPTGEIYEKDADELEDAYIKGWIDKPLYDLAWMELKKLKRLIEENQFQLIKLSKEHKEIVESQY</sequence>
<protein>
    <recommendedName>
        <fullName evidence="1">DUF402 domain-containing protein</fullName>
    </recommendedName>
</protein>
<name>A0A0A3HZJ3_9BACL</name>
<dbReference type="PANTHER" id="PTHR41271">
    <property type="entry name" value="DUF402 DOMAIN-CONTAINING PROTEIN"/>
    <property type="match status" value="1"/>
</dbReference>
<dbReference type="InterPro" id="IPR035930">
    <property type="entry name" value="FomD-like_sf"/>
</dbReference>
<evidence type="ECO:0000259" key="1">
    <source>
        <dbReference type="Pfam" id="PF04167"/>
    </source>
</evidence>
<dbReference type="Proteomes" id="UP000030416">
    <property type="component" value="Unassembled WGS sequence"/>
</dbReference>
<comment type="caution">
    <text evidence="2">The sequence shown here is derived from an EMBL/GenBank/DDBJ whole genome shotgun (WGS) entry which is preliminary data.</text>
</comment>
<dbReference type="PANTHER" id="PTHR41271:SF1">
    <property type="entry name" value="DUF402 DOMAIN-CONTAINING PROTEIN"/>
    <property type="match status" value="1"/>
</dbReference>
<organism evidence="2 3">
    <name type="scientific">Ureibacillus manganicus DSM 26584</name>
    <dbReference type="NCBI Taxonomy" id="1384049"/>
    <lineage>
        <taxon>Bacteria</taxon>
        <taxon>Bacillati</taxon>
        <taxon>Bacillota</taxon>
        <taxon>Bacilli</taxon>
        <taxon>Bacillales</taxon>
        <taxon>Caryophanaceae</taxon>
        <taxon>Ureibacillus</taxon>
    </lineage>
</organism>
<gene>
    <name evidence="2" type="ORF">CD29_12755</name>
</gene>